<protein>
    <submittedName>
        <fullName evidence="1">Uncharacterized protein</fullName>
    </submittedName>
</protein>
<sequence>MVFLHSDRALLGQLYEDFLSAGEDWLQSSLVINSSRKVSSKRRGKYRMSMYKDLKSLYGAGVARQLRDAKRDLEQQKKEGDPIVYWCEHPDFKGMGKEDPGLQDLELVRVWDSLVYEDDCTDELSMALSAEGSFDAAQTRQVLHLVPKCERATAADMNRLQAGALGLHADATDLKPGLQQEDNGPRRPKKEKTAAQTVAAKISVLSAKNAEIMSWSARVSDSDKSSTLKDGFRKELDARRDNLASVRGEFESLYAQRLDDVKDRPDLVAKVETVLRSCEAALTSYNGTLKSIKLAIDTRFATDVLYY</sequence>
<comment type="caution">
    <text evidence="1">The sequence shown here is derived from an EMBL/GenBank/DDBJ whole genome shotgun (WGS) entry which is preliminary data.</text>
</comment>
<dbReference type="Proteomes" id="UP001642464">
    <property type="component" value="Unassembled WGS sequence"/>
</dbReference>
<organism evidence="1 3">
    <name type="scientific">Durusdinium trenchii</name>
    <dbReference type="NCBI Taxonomy" id="1381693"/>
    <lineage>
        <taxon>Eukaryota</taxon>
        <taxon>Sar</taxon>
        <taxon>Alveolata</taxon>
        <taxon>Dinophyceae</taxon>
        <taxon>Suessiales</taxon>
        <taxon>Symbiodiniaceae</taxon>
        <taxon>Durusdinium</taxon>
    </lineage>
</organism>
<proteinExistence type="predicted"/>
<dbReference type="EMBL" id="CAXAMM010019446">
    <property type="protein sequence ID" value="CAK9045742.1"/>
    <property type="molecule type" value="Genomic_DNA"/>
</dbReference>
<evidence type="ECO:0000313" key="2">
    <source>
        <dbReference type="EMBL" id="CAK9045742.1"/>
    </source>
</evidence>
<keyword evidence="3" id="KW-1185">Reference proteome</keyword>
<name>A0ABP0M5E4_9DINO</name>
<evidence type="ECO:0000313" key="3">
    <source>
        <dbReference type="Proteomes" id="UP001642464"/>
    </source>
</evidence>
<accession>A0ABP0M5E4</accession>
<gene>
    <name evidence="1" type="ORF">SCF082_LOCUS25677</name>
    <name evidence="2" type="ORF">SCF082_LOCUS25842</name>
</gene>
<evidence type="ECO:0000313" key="1">
    <source>
        <dbReference type="EMBL" id="CAK9045440.1"/>
    </source>
</evidence>
<reference evidence="1 3" key="1">
    <citation type="submission" date="2024-02" db="EMBL/GenBank/DDBJ databases">
        <authorList>
            <person name="Chen Y."/>
            <person name="Shah S."/>
            <person name="Dougan E. K."/>
            <person name="Thang M."/>
            <person name="Chan C."/>
        </authorList>
    </citation>
    <scope>NUCLEOTIDE SEQUENCE [LARGE SCALE GENOMIC DNA]</scope>
</reference>
<dbReference type="EMBL" id="CAXAMM010019335">
    <property type="protein sequence ID" value="CAK9045440.1"/>
    <property type="molecule type" value="Genomic_DNA"/>
</dbReference>